<keyword evidence="3" id="KW-1185">Reference proteome</keyword>
<dbReference type="Proteomes" id="UP000276776">
    <property type="component" value="Unassembled WGS sequence"/>
</dbReference>
<dbReference type="AlphaFoldDB" id="A0A0N5CVT3"/>
<evidence type="ECO:0000256" key="1">
    <source>
        <dbReference type="SAM" id="MobiDB-lite"/>
    </source>
</evidence>
<dbReference type="WBParaSite" id="TCLT_0000443201-mRNA-1">
    <property type="protein sequence ID" value="TCLT_0000443201-mRNA-1"/>
    <property type="gene ID" value="TCLT_0000443201"/>
</dbReference>
<reference evidence="2 3" key="2">
    <citation type="submission" date="2018-11" db="EMBL/GenBank/DDBJ databases">
        <authorList>
            <consortium name="Pathogen Informatics"/>
        </authorList>
    </citation>
    <scope>NUCLEOTIDE SEQUENCE [LARGE SCALE GENOMIC DNA]</scope>
</reference>
<gene>
    <name evidence="2" type="ORF">TCLT_LOCUS4421</name>
</gene>
<reference evidence="4" key="1">
    <citation type="submission" date="2016-04" db="UniProtKB">
        <authorList>
            <consortium name="WormBaseParasite"/>
        </authorList>
    </citation>
    <scope>IDENTIFICATION</scope>
</reference>
<evidence type="ECO:0000313" key="4">
    <source>
        <dbReference type="WBParaSite" id="TCLT_0000443201-mRNA-1"/>
    </source>
</evidence>
<name>A0A0N5CVT3_THECL</name>
<feature type="compositionally biased region" description="Polar residues" evidence="1">
    <location>
        <begin position="7"/>
        <end position="23"/>
    </location>
</feature>
<evidence type="ECO:0000313" key="2">
    <source>
        <dbReference type="EMBL" id="VDN01529.1"/>
    </source>
</evidence>
<evidence type="ECO:0000313" key="3">
    <source>
        <dbReference type="Proteomes" id="UP000276776"/>
    </source>
</evidence>
<sequence length="234" mass="26573">MADTECCENNVSPLTNTSSTKSQEKVMNQNLRILIRNNTQKMQSSNGLNSDKMAENYERSFDLNVYDDESASEKEDTTAANSQESISDMIRRMSRTNKWTLQNEKESSSACTQNLQKLTVKSIRSLYSERKIPAVKMHHSRNDDAISKTRQTSESLSINSNIRTSISQHHYIPRLNATFNKPSQKNCGNIDSLPSRLMKAKSAAKLFPLEREKLLNEVDKIASLLYAEKLSSNR</sequence>
<accession>A0A0N5CVT3</accession>
<organism evidence="4">
    <name type="scientific">Thelazia callipaeda</name>
    <name type="common">Oriental eyeworm</name>
    <name type="synonym">Parasitic nematode</name>
    <dbReference type="NCBI Taxonomy" id="103827"/>
    <lineage>
        <taxon>Eukaryota</taxon>
        <taxon>Metazoa</taxon>
        <taxon>Ecdysozoa</taxon>
        <taxon>Nematoda</taxon>
        <taxon>Chromadorea</taxon>
        <taxon>Rhabditida</taxon>
        <taxon>Spirurina</taxon>
        <taxon>Spiruromorpha</taxon>
        <taxon>Thelazioidea</taxon>
        <taxon>Thelaziidae</taxon>
        <taxon>Thelazia</taxon>
    </lineage>
</organism>
<protein>
    <submittedName>
        <fullName evidence="2 4">Uncharacterized protein</fullName>
    </submittedName>
</protein>
<feature type="region of interest" description="Disordered" evidence="1">
    <location>
        <begin position="1"/>
        <end position="23"/>
    </location>
</feature>
<dbReference type="EMBL" id="UYYF01004288">
    <property type="protein sequence ID" value="VDN01529.1"/>
    <property type="molecule type" value="Genomic_DNA"/>
</dbReference>
<proteinExistence type="predicted"/>